<comment type="caution">
    <text evidence="1">The sequence shown here is derived from an EMBL/GenBank/DDBJ whole genome shotgun (WGS) entry which is preliminary data.</text>
</comment>
<dbReference type="RefSeq" id="WP_131123516.1">
    <property type="nucleotide sequence ID" value="NZ_SIXH01000102.1"/>
</dbReference>
<sequence length="242" mass="25452">MEQKTLAERADITTIRVGRGTRVHYTADNIRTLCGRTAGATISYSDTVGVDHCIRCTTAAEQRVEAARLAAEPPLAAAAVALADTIEATDAKQAAAEVAQFGADVDAVTAPAIEEQQPAKPDEPSDTWTIMTRSGEEIARVEGATVEDMTRAAEALPAVRASIKHEGGFARRRLYTSELAPAKAVAEDPVEIELHDVVEAVVQAEAAAGTWRGGWIVGTSMPADEALFDLGPADAEQGALFA</sequence>
<keyword evidence="2" id="KW-1185">Reference proteome</keyword>
<dbReference type="Proteomes" id="UP000292452">
    <property type="component" value="Unassembled WGS sequence"/>
</dbReference>
<proteinExistence type="predicted"/>
<evidence type="ECO:0000313" key="2">
    <source>
        <dbReference type="Proteomes" id="UP000292452"/>
    </source>
</evidence>
<accession>A0A4Q9HXJ2</accession>
<evidence type="ECO:0000313" key="1">
    <source>
        <dbReference type="EMBL" id="TBO59020.1"/>
    </source>
</evidence>
<reference evidence="1 2" key="1">
    <citation type="submission" date="2019-02" db="EMBL/GenBank/DDBJ databases">
        <title>Draft Genome Sequence of Streptomyces sp. AM-2504, identified by 16S rRNA comparative analysis as a Streptomyces Kasugaensis strain.</title>
        <authorList>
            <person name="Napolioni V."/>
            <person name="Giuliodori A.M."/>
            <person name="Spurio R."/>
            <person name="Fabbretti A."/>
        </authorList>
    </citation>
    <scope>NUCLEOTIDE SEQUENCE [LARGE SCALE GENOMIC DNA]</scope>
    <source>
        <strain evidence="1 2">AM-2504</strain>
    </source>
</reference>
<dbReference type="AlphaFoldDB" id="A0A4Q9HXJ2"/>
<gene>
    <name evidence="1" type="ORF">EYS09_14350</name>
</gene>
<dbReference type="EMBL" id="SIXH01000102">
    <property type="protein sequence ID" value="TBO59020.1"/>
    <property type="molecule type" value="Genomic_DNA"/>
</dbReference>
<protein>
    <submittedName>
        <fullName evidence="1">Uncharacterized protein</fullName>
    </submittedName>
</protein>
<name>A0A4Q9HXJ2_STRKA</name>
<organism evidence="1 2">
    <name type="scientific">Streptomyces kasugaensis</name>
    <dbReference type="NCBI Taxonomy" id="1946"/>
    <lineage>
        <taxon>Bacteria</taxon>
        <taxon>Bacillati</taxon>
        <taxon>Actinomycetota</taxon>
        <taxon>Actinomycetes</taxon>
        <taxon>Kitasatosporales</taxon>
        <taxon>Streptomycetaceae</taxon>
        <taxon>Streptomyces</taxon>
    </lineage>
</organism>